<comment type="caution">
    <text evidence="8">The sequence shown here is derived from an EMBL/GenBank/DDBJ whole genome shotgun (WGS) entry which is preliminary data.</text>
</comment>
<dbReference type="Gene3D" id="3.60.15.10">
    <property type="entry name" value="Ribonuclease Z/Hydroxyacylglutathione hydrolase-like"/>
    <property type="match status" value="1"/>
</dbReference>
<comment type="similarity">
    <text evidence="2 6">Belongs to the PqqB family.</text>
</comment>
<evidence type="ECO:0000259" key="7">
    <source>
        <dbReference type="Pfam" id="PF12706"/>
    </source>
</evidence>
<gene>
    <name evidence="6" type="primary">pqqB</name>
    <name evidence="8" type="ORF">CH338_07425</name>
</gene>
<dbReference type="RefSeq" id="WP_111356502.1">
    <property type="nucleotide sequence ID" value="NZ_NHSK01000065.1"/>
</dbReference>
<dbReference type="HAMAP" id="MF_00653">
    <property type="entry name" value="PQQ_syn_PqqB"/>
    <property type="match status" value="1"/>
</dbReference>
<dbReference type="UniPathway" id="UPA00539"/>
<evidence type="ECO:0000256" key="6">
    <source>
        <dbReference type="HAMAP-Rule" id="MF_00653"/>
    </source>
</evidence>
<dbReference type="InterPro" id="IPR011842">
    <property type="entry name" value="PQQ_synth_PqqB"/>
</dbReference>
<keyword evidence="5 6" id="KW-0884">PQQ biosynthesis</keyword>
<evidence type="ECO:0000256" key="4">
    <source>
        <dbReference type="ARBA" id="ARBA00022448"/>
    </source>
</evidence>
<evidence type="ECO:0000313" key="8">
    <source>
        <dbReference type="EMBL" id="RAI40058.1"/>
    </source>
</evidence>
<evidence type="ECO:0000256" key="1">
    <source>
        <dbReference type="ARBA" id="ARBA00004886"/>
    </source>
</evidence>
<evidence type="ECO:0000256" key="3">
    <source>
        <dbReference type="ARBA" id="ARBA00015084"/>
    </source>
</evidence>
<feature type="domain" description="Metallo-beta-lactamase" evidence="7">
    <location>
        <begin position="49"/>
        <end position="260"/>
    </location>
</feature>
<evidence type="ECO:0000256" key="2">
    <source>
        <dbReference type="ARBA" id="ARBA00008481"/>
    </source>
</evidence>
<dbReference type="Pfam" id="PF12706">
    <property type="entry name" value="Lactamase_B_2"/>
    <property type="match status" value="1"/>
</dbReference>
<dbReference type="OrthoDB" id="9778305at2"/>
<dbReference type="Proteomes" id="UP000248863">
    <property type="component" value="Unassembled WGS sequence"/>
</dbReference>
<dbReference type="AlphaFoldDB" id="A0A327KXG5"/>
<comment type="pathway">
    <text evidence="1 6">Cofactor biosynthesis; pyrroloquinoline quinone biosynthesis.</text>
</comment>
<dbReference type="InterPro" id="IPR036866">
    <property type="entry name" value="RibonucZ/Hydroxyglut_hydro"/>
</dbReference>
<sequence>MTAIVLGSAAGGGVPQWNCRCRVCAAAREGRVRPRTQTSVAVTADGDAWMLLNASPDLRAQILATPALAPRDGEGLRDSPIAAVALTGAEIDQMAGLLHMREGHGFDLFADAATLAALDANPMFDALPADRVARRALPAPGRVAGPGGLVIESFPVPGKRPLYLEGDDADTASDVIGVIVAAHGRKLAFVPEIAAVTPIVREALAAVDLVLLDGTVFTDDEMITTGTGRKTGRRMGHMPIAGPDGSLAALAGLSGRRVYLHINNTNPILIEDSAERRTVERAGWQVAHDGLEIVP</sequence>
<keyword evidence="9" id="KW-1185">Reference proteome</keyword>
<keyword evidence="4 6" id="KW-0813">Transport</keyword>
<name>A0A327KXG5_9BRAD</name>
<dbReference type="NCBIfam" id="TIGR02108">
    <property type="entry name" value="PQQ_syn_pqqB"/>
    <property type="match status" value="1"/>
</dbReference>
<organism evidence="8 9">
    <name type="scientific">Rhodoplanes elegans</name>
    <dbReference type="NCBI Taxonomy" id="29408"/>
    <lineage>
        <taxon>Bacteria</taxon>
        <taxon>Pseudomonadati</taxon>
        <taxon>Pseudomonadota</taxon>
        <taxon>Alphaproteobacteria</taxon>
        <taxon>Hyphomicrobiales</taxon>
        <taxon>Nitrobacteraceae</taxon>
        <taxon>Rhodoplanes</taxon>
    </lineage>
</organism>
<dbReference type="EMBL" id="NPEU01000052">
    <property type="protein sequence ID" value="RAI40058.1"/>
    <property type="molecule type" value="Genomic_DNA"/>
</dbReference>
<reference evidence="8 9" key="1">
    <citation type="submission" date="2017-07" db="EMBL/GenBank/DDBJ databases">
        <title>Draft Genome Sequences of Select Purple Nonsulfur Bacteria.</title>
        <authorList>
            <person name="Lasarre B."/>
            <person name="Mckinlay J.B."/>
        </authorList>
    </citation>
    <scope>NUCLEOTIDE SEQUENCE [LARGE SCALE GENOMIC DNA]</scope>
    <source>
        <strain evidence="8 9">DSM 11907</strain>
    </source>
</reference>
<proteinExistence type="inferred from homology"/>
<evidence type="ECO:0000313" key="9">
    <source>
        <dbReference type="Proteomes" id="UP000248863"/>
    </source>
</evidence>
<accession>A0A327KXG5</accession>
<dbReference type="InterPro" id="IPR001279">
    <property type="entry name" value="Metallo-B-lactamas"/>
</dbReference>
<dbReference type="SUPFAM" id="SSF56281">
    <property type="entry name" value="Metallo-hydrolase/oxidoreductase"/>
    <property type="match status" value="1"/>
</dbReference>
<protein>
    <recommendedName>
        <fullName evidence="3 6">Coenzyme PQQ synthesis protein B</fullName>
    </recommendedName>
    <alternativeName>
        <fullName evidence="6">Pyrroloquinoline quinone biosynthesis protein B</fullName>
    </alternativeName>
</protein>
<evidence type="ECO:0000256" key="5">
    <source>
        <dbReference type="ARBA" id="ARBA00022905"/>
    </source>
</evidence>
<dbReference type="GO" id="GO:0018189">
    <property type="term" value="P:pyrroloquinoline quinone biosynthetic process"/>
    <property type="evidence" value="ECO:0007669"/>
    <property type="project" value="UniProtKB-UniRule"/>
</dbReference>
<comment type="function">
    <text evidence="6">May be involved in the transport of PQQ or its precursor to the periplasm.</text>
</comment>